<dbReference type="EMBL" id="VSSQ01111800">
    <property type="protein sequence ID" value="MPN48981.1"/>
    <property type="molecule type" value="Genomic_DNA"/>
</dbReference>
<proteinExistence type="predicted"/>
<comment type="caution">
    <text evidence="1">The sequence shown here is derived from an EMBL/GenBank/DDBJ whole genome shotgun (WGS) entry which is preliminary data.</text>
</comment>
<organism evidence="1">
    <name type="scientific">bioreactor metagenome</name>
    <dbReference type="NCBI Taxonomy" id="1076179"/>
    <lineage>
        <taxon>unclassified sequences</taxon>
        <taxon>metagenomes</taxon>
        <taxon>ecological metagenomes</taxon>
    </lineage>
</organism>
<protein>
    <submittedName>
        <fullName evidence="1">Uncharacterized protein</fullName>
    </submittedName>
</protein>
<sequence>MGELFIHIGRYLFRILGVWLFCSINCEYRNYKWGHKYIKAFDARTLFQLIFYNLAVA</sequence>
<dbReference type="AlphaFoldDB" id="A0A645IC97"/>
<evidence type="ECO:0000313" key="1">
    <source>
        <dbReference type="EMBL" id="MPN48981.1"/>
    </source>
</evidence>
<name>A0A645IC97_9ZZZZ</name>
<gene>
    <name evidence="1" type="ORF">SDC9_196594</name>
</gene>
<reference evidence="1" key="1">
    <citation type="submission" date="2019-08" db="EMBL/GenBank/DDBJ databases">
        <authorList>
            <person name="Kucharzyk K."/>
            <person name="Murdoch R.W."/>
            <person name="Higgins S."/>
            <person name="Loffler F."/>
        </authorList>
    </citation>
    <scope>NUCLEOTIDE SEQUENCE</scope>
</reference>
<accession>A0A645IC97</accession>